<dbReference type="EMBL" id="BDME01000002">
    <property type="protein sequence ID" value="GAX87926.1"/>
    <property type="molecule type" value="Genomic_DNA"/>
</dbReference>
<feature type="binding site" evidence="8 10">
    <location>
        <position position="94"/>
    </location>
    <ligand>
        <name>substrate</name>
    </ligand>
</feature>
<dbReference type="GO" id="GO:0008883">
    <property type="term" value="F:glutamyl-tRNA reductase activity"/>
    <property type="evidence" value="ECO:0007669"/>
    <property type="project" value="UniProtKB-UniRule"/>
</dbReference>
<evidence type="ECO:0000256" key="7">
    <source>
        <dbReference type="ARBA" id="ARBA00047464"/>
    </source>
</evidence>
<evidence type="ECO:0000256" key="6">
    <source>
        <dbReference type="ARBA" id="ARBA00023244"/>
    </source>
</evidence>
<dbReference type="Gene3D" id="3.30.460.30">
    <property type="entry name" value="Glutamyl-tRNA reductase, N-terminal domain"/>
    <property type="match status" value="1"/>
</dbReference>
<dbReference type="GO" id="GO:0050661">
    <property type="term" value="F:NADP binding"/>
    <property type="evidence" value="ECO:0007669"/>
    <property type="project" value="InterPro"/>
</dbReference>
<sequence length="419" mass="48385">MYFIISFNYRNSDITLRGKLAKLKLEDFKNYKEVMVLSTCNRFEVYFDKKYDLNELYKNIFSKVIDEEEFKKAEIYEGKDAIRHTFRVAASLDSMVVGEAQITGQLKEAFMESYEKHYMAQDLTRLIHFSFKCAKKVRNQTQISSEPVSVASIAVKKAKEKLNDLSGYSAVVVGVGDTAKIVCKNLIKEGVNIILVNRTVENAFALKEELGDEVNIDVHPLEKLPKLINNYRLLFSATASKEPIIKNEFIKDTSYKRIWFDLAIPCDIENVECTNVEIIKVDDLKNISEENLRKRKKELVFANDLIEKCVVEFYKYLQSVSIEPVIKFLQDKAKECATMSLKNAVKKKYIPAEYEEDVEKILHNAFKRFLHNPNLTLRKMADSPEVDILVSSLKRLFGIKGDILDINKCEYHMDKGILK</sequence>
<dbReference type="UniPathway" id="UPA00251">
    <property type="reaction ID" value="UER00316"/>
</dbReference>
<dbReference type="PIRSF" id="PIRSF000445">
    <property type="entry name" value="4pyrrol_synth_GluRdtase"/>
    <property type="match status" value="1"/>
</dbReference>
<keyword evidence="18" id="KW-1185">Reference proteome</keyword>
<comment type="caution">
    <text evidence="17">The sequence shown here is derived from an EMBL/GenBank/DDBJ whole genome shotgun (WGS) entry which is preliminary data.</text>
</comment>
<evidence type="ECO:0000256" key="1">
    <source>
        <dbReference type="ARBA" id="ARBA00005059"/>
    </source>
</evidence>
<keyword evidence="6 8" id="KW-0627">Porphyrin biosynthesis</keyword>
<dbReference type="InterPro" id="IPR000343">
    <property type="entry name" value="4pyrrol_synth_GluRdtase"/>
</dbReference>
<keyword evidence="4 8" id="KW-0521">NADP</keyword>
<accession>A0A292YF95</accession>
<evidence type="ECO:0000256" key="12">
    <source>
        <dbReference type="PIRSR" id="PIRSR000445-4"/>
    </source>
</evidence>
<proteinExistence type="inferred from homology"/>
<name>A0A292YF95_9BACT</name>
<dbReference type="Proteomes" id="UP000217944">
    <property type="component" value="Unassembled WGS sequence"/>
</dbReference>
<feature type="site" description="Important for activity" evidence="8 12">
    <location>
        <position position="84"/>
    </location>
</feature>
<dbReference type="Pfam" id="PF05201">
    <property type="entry name" value="GlutR_N"/>
    <property type="match status" value="1"/>
</dbReference>
<keyword evidence="5 8" id="KW-0560">Oxidoreductase</keyword>
<evidence type="ECO:0000313" key="17">
    <source>
        <dbReference type="EMBL" id="GAX87926.1"/>
    </source>
</evidence>
<dbReference type="OrthoDB" id="110209at2"/>
<gene>
    <name evidence="8" type="primary">hemA</name>
    <name evidence="17" type="ORF">LNAT_P1223</name>
</gene>
<evidence type="ECO:0000256" key="2">
    <source>
        <dbReference type="ARBA" id="ARBA00005916"/>
    </source>
</evidence>
<feature type="active site" description="Nucleophile" evidence="8 9">
    <location>
        <position position="40"/>
    </location>
</feature>
<evidence type="ECO:0000256" key="4">
    <source>
        <dbReference type="ARBA" id="ARBA00022857"/>
    </source>
</evidence>
<feature type="binding site" evidence="8 11">
    <location>
        <begin position="174"/>
        <end position="179"/>
    </location>
    <ligand>
        <name>NADP(+)</name>
        <dbReference type="ChEBI" id="CHEBI:58349"/>
    </ligand>
</feature>
<feature type="binding site" evidence="8 10">
    <location>
        <begin position="39"/>
        <end position="42"/>
    </location>
    <ligand>
        <name>substrate</name>
    </ligand>
</feature>
<dbReference type="SUPFAM" id="SSF69742">
    <property type="entry name" value="Glutamyl tRNA-reductase catalytic, N-terminal domain"/>
    <property type="match status" value="1"/>
</dbReference>
<comment type="catalytic activity">
    <reaction evidence="7 8 13">
        <text>(S)-4-amino-5-oxopentanoate + tRNA(Glu) + NADP(+) = L-glutamyl-tRNA(Glu) + NADPH + H(+)</text>
        <dbReference type="Rhea" id="RHEA:12344"/>
        <dbReference type="Rhea" id="RHEA-COMP:9663"/>
        <dbReference type="Rhea" id="RHEA-COMP:9680"/>
        <dbReference type="ChEBI" id="CHEBI:15378"/>
        <dbReference type="ChEBI" id="CHEBI:57501"/>
        <dbReference type="ChEBI" id="CHEBI:57783"/>
        <dbReference type="ChEBI" id="CHEBI:58349"/>
        <dbReference type="ChEBI" id="CHEBI:78442"/>
        <dbReference type="ChEBI" id="CHEBI:78520"/>
        <dbReference type="EC" id="1.2.1.70"/>
    </reaction>
</comment>
<comment type="subunit">
    <text evidence="8">Homodimer.</text>
</comment>
<dbReference type="CDD" id="cd05213">
    <property type="entry name" value="NAD_bind_Glutamyl_tRNA_reduct"/>
    <property type="match status" value="1"/>
</dbReference>
<comment type="pathway">
    <text evidence="1 8 13">Porphyrin-containing compound metabolism; protoporphyrin-IX biosynthesis; 5-aminolevulinate from L-glutamyl-tRNA(Glu): step 1/2.</text>
</comment>
<comment type="similarity">
    <text evidence="2 8 13">Belongs to the glutamyl-tRNA reductase family.</text>
</comment>
<dbReference type="InterPro" id="IPR015895">
    <property type="entry name" value="4pyrrol_synth_GluRdtase_N"/>
</dbReference>
<dbReference type="Pfam" id="PF00745">
    <property type="entry name" value="GlutR_dimer"/>
    <property type="match status" value="1"/>
</dbReference>
<dbReference type="PANTHER" id="PTHR43013:SF1">
    <property type="entry name" value="GLUTAMYL-TRNA REDUCTASE"/>
    <property type="match status" value="1"/>
</dbReference>
<comment type="miscellaneous">
    <text evidence="8">During catalysis, the active site Cys acts as a nucleophile attacking the alpha-carbonyl group of tRNA-bound glutamate with the formation of a thioester intermediate between enzyme and glutamate, and the concomitant release of tRNA(Glu). The thioester intermediate is finally reduced by direct hydride transfer from NADPH, to form the product GSA.</text>
</comment>
<comment type="function">
    <text evidence="8">Catalyzes the NADPH-dependent reduction of glutamyl-tRNA(Glu) to glutamate 1-semialdehyde (GSA).</text>
</comment>
<dbReference type="HAMAP" id="MF_00087">
    <property type="entry name" value="Glu_tRNA_reductase"/>
    <property type="match status" value="1"/>
</dbReference>
<evidence type="ECO:0000256" key="11">
    <source>
        <dbReference type="PIRSR" id="PIRSR000445-3"/>
    </source>
</evidence>
<dbReference type="SUPFAM" id="SSF69075">
    <property type="entry name" value="Glutamyl tRNA-reductase dimerization domain"/>
    <property type="match status" value="1"/>
</dbReference>
<evidence type="ECO:0000259" key="14">
    <source>
        <dbReference type="Pfam" id="PF00745"/>
    </source>
</evidence>
<dbReference type="NCBIfam" id="TIGR01035">
    <property type="entry name" value="hemA"/>
    <property type="match status" value="1"/>
</dbReference>
<evidence type="ECO:0000256" key="13">
    <source>
        <dbReference type="RuleBase" id="RU000584"/>
    </source>
</evidence>
<dbReference type="Pfam" id="PF01488">
    <property type="entry name" value="Shikimate_DH"/>
    <property type="match status" value="1"/>
</dbReference>
<feature type="binding site" evidence="8 10">
    <location>
        <position position="105"/>
    </location>
    <ligand>
        <name>substrate</name>
    </ligand>
</feature>
<reference evidence="17 18" key="1">
    <citation type="journal article" date="2017" name="Syst. Appl. Microbiol.">
        <title>Lebetimonas natsushimae sp. nov., a novel strictly anaerobic, moderately thermophilic chemoautotroph isolated from a deep-sea hydrothermal vent polychaete nest in the Mid-Okinawa Trough.</title>
        <authorList>
            <person name="Nagata R."/>
            <person name="Takaki Y."/>
            <person name="Tame A."/>
            <person name="Nunoura T."/>
            <person name="Muto H."/>
            <person name="Mino S."/>
            <person name="Sawayama S."/>
            <person name="Takai K."/>
            <person name="Nakagawa S."/>
        </authorList>
    </citation>
    <scope>NUCLEOTIDE SEQUENCE [LARGE SCALE GENOMIC DNA]</scope>
    <source>
        <strain evidence="17 18">HS1857</strain>
    </source>
</reference>
<evidence type="ECO:0000256" key="3">
    <source>
        <dbReference type="ARBA" id="ARBA00012970"/>
    </source>
</evidence>
<dbReference type="InterPro" id="IPR006151">
    <property type="entry name" value="Shikm_DH/Glu-tRNA_Rdtase"/>
</dbReference>
<evidence type="ECO:0000256" key="9">
    <source>
        <dbReference type="PIRSR" id="PIRSR000445-1"/>
    </source>
</evidence>
<feature type="domain" description="Tetrapyrrole biosynthesis glutamyl-tRNA reductase dimerisation" evidence="14">
    <location>
        <begin position="302"/>
        <end position="399"/>
    </location>
</feature>
<dbReference type="InterPro" id="IPR015896">
    <property type="entry name" value="4pyrrol_synth_GluRdtase_dimer"/>
</dbReference>
<dbReference type="GO" id="GO:0019353">
    <property type="term" value="P:protoporphyrinogen IX biosynthetic process from glutamate"/>
    <property type="evidence" value="ECO:0007669"/>
    <property type="project" value="TreeGrafter"/>
</dbReference>
<dbReference type="InterPro" id="IPR036291">
    <property type="entry name" value="NAD(P)-bd_dom_sf"/>
</dbReference>
<feature type="domain" description="Quinate/shikimate 5-dehydrogenase/glutamyl-tRNA reductase" evidence="15">
    <location>
        <begin position="157"/>
        <end position="287"/>
    </location>
</feature>
<evidence type="ECO:0000259" key="16">
    <source>
        <dbReference type="Pfam" id="PF05201"/>
    </source>
</evidence>
<dbReference type="EC" id="1.2.1.70" evidence="3 8"/>
<organism evidence="17 18">
    <name type="scientific">Lebetimonas natsushimae</name>
    <dbReference type="NCBI Taxonomy" id="1936991"/>
    <lineage>
        <taxon>Bacteria</taxon>
        <taxon>Pseudomonadati</taxon>
        <taxon>Campylobacterota</taxon>
        <taxon>Epsilonproteobacteria</taxon>
        <taxon>Nautiliales</taxon>
        <taxon>Nautiliaceae</taxon>
        <taxon>Lebetimonas</taxon>
    </lineage>
</organism>
<evidence type="ECO:0000256" key="10">
    <source>
        <dbReference type="PIRSR" id="PIRSR000445-2"/>
    </source>
</evidence>
<comment type="domain">
    <text evidence="8">Possesses an unusual extended V-shaped dimeric structure with each monomer consisting of three distinct domains arranged along a curved 'spinal' alpha-helix. The N-terminal catalytic domain specifically recognizes the glutamate moiety of the substrate. The second domain is the NADPH-binding domain, and the third C-terminal domain is responsible for dimerization.</text>
</comment>
<dbReference type="Gene3D" id="3.40.50.720">
    <property type="entry name" value="NAD(P)-binding Rossmann-like Domain"/>
    <property type="match status" value="1"/>
</dbReference>
<evidence type="ECO:0000313" key="18">
    <source>
        <dbReference type="Proteomes" id="UP000217944"/>
    </source>
</evidence>
<evidence type="ECO:0000256" key="5">
    <source>
        <dbReference type="ARBA" id="ARBA00023002"/>
    </source>
</evidence>
<feature type="binding site" evidence="8 10">
    <location>
        <begin position="99"/>
        <end position="101"/>
    </location>
    <ligand>
        <name>substrate</name>
    </ligand>
</feature>
<dbReference type="RefSeq" id="WP_096259472.1">
    <property type="nucleotide sequence ID" value="NZ_BDME01000002.1"/>
</dbReference>
<dbReference type="InterPro" id="IPR036453">
    <property type="entry name" value="GluRdtase_dimer_dom_sf"/>
</dbReference>
<dbReference type="InterPro" id="IPR036343">
    <property type="entry name" value="GluRdtase_N_sf"/>
</dbReference>
<dbReference type="AlphaFoldDB" id="A0A292YF95"/>
<evidence type="ECO:0000259" key="15">
    <source>
        <dbReference type="Pfam" id="PF01488"/>
    </source>
</evidence>
<evidence type="ECO:0000256" key="8">
    <source>
        <dbReference type="HAMAP-Rule" id="MF_00087"/>
    </source>
</evidence>
<protein>
    <recommendedName>
        <fullName evidence="3 8">Glutamyl-tRNA reductase</fullName>
        <shortName evidence="8">GluTR</shortName>
        <ecNumber evidence="3 8">1.2.1.70</ecNumber>
    </recommendedName>
</protein>
<dbReference type="PANTHER" id="PTHR43013">
    <property type="entry name" value="GLUTAMYL-TRNA REDUCTASE"/>
    <property type="match status" value="1"/>
</dbReference>
<feature type="domain" description="Glutamyl-tRNA reductase N-terminal" evidence="16">
    <location>
        <begin position="5"/>
        <end position="141"/>
    </location>
</feature>
<dbReference type="SUPFAM" id="SSF51735">
    <property type="entry name" value="NAD(P)-binding Rossmann-fold domains"/>
    <property type="match status" value="1"/>
</dbReference>